<proteinExistence type="predicted"/>
<keyword evidence="3 4" id="KW-0597">Phosphoprotein</keyword>
<dbReference type="Gene3D" id="3.30.450.20">
    <property type="entry name" value="PAS domain"/>
    <property type="match status" value="2"/>
</dbReference>
<sequence>MQKKSLGGAQSIHFSKTNHWGGLEKIARTACHEFPRGVTDVVIREICIPRTHCMDNLHKTLLNATFSQTMVLAPDGTVTAANDQMCKRLGIERNRLVGRSVFRLFPQDMALRWQRHLATVVGTGKGCHFQDTTAGDNVFEAVLEPVIHADSNVDAIVISLQDITASKKAEAERFRLATAIQQAMEAIIILDEEMHIQYVNQSFEHMTGFSQKEARGRKLEMLFKGLEQENLLSNVVSSLRHGDTWAGRTSSTRKNGDTFQSELTIVRIRGKRFMPMGFVTIWRDVTDMTLLEKQLRQAQKMEAIGTLASGIAHDFNNILGPIILHTEVSLARHQDIPQLRESLEEILNSANRARQLVEQILGLSRGREADKPLPFRVGAIAKECLKILRASLNTGIDIHYNNQSEEDVIRADPTQMHQVLLNLCTNAAQAMGDSRGLLEITLSDMEVNNDTRRSFPMLRPGHYLCLSVADDGQGIPRENLEEIFEPFFTTKKEGVGTGLGLTVVRNIVTGMGGTVMVESEPKKGTEFKVYLPKCVNCEVSPTQKQVIDNDRHSRVLLVDDDEVTVRGLRENLLQLGYDVTHSRNGYEALALFRQDPEHYSLVMIDVATPELNGLELAKEIKLSRFDLPVILLTAYTELFPPRKAQALGVQAFLRKPCLFEELSDILAKVQAAIPDHDAGGY</sequence>
<dbReference type="InterPro" id="IPR035965">
    <property type="entry name" value="PAS-like_dom_sf"/>
</dbReference>
<dbReference type="SUPFAM" id="SSF55874">
    <property type="entry name" value="ATPase domain of HSP90 chaperone/DNA topoisomerase II/histidine kinase"/>
    <property type="match status" value="1"/>
</dbReference>
<dbReference type="SMART" id="SM00388">
    <property type="entry name" value="HisKA"/>
    <property type="match status" value="1"/>
</dbReference>
<dbReference type="Pfam" id="PF13426">
    <property type="entry name" value="PAS_9"/>
    <property type="match status" value="1"/>
</dbReference>
<feature type="domain" description="PAS" evidence="7">
    <location>
        <begin position="172"/>
        <end position="242"/>
    </location>
</feature>
<dbReference type="SMART" id="SM00091">
    <property type="entry name" value="PAS"/>
    <property type="match status" value="2"/>
</dbReference>
<dbReference type="InterPro" id="IPR013656">
    <property type="entry name" value="PAS_4"/>
</dbReference>
<dbReference type="SUPFAM" id="SSF52172">
    <property type="entry name" value="CheY-like"/>
    <property type="match status" value="1"/>
</dbReference>
<dbReference type="AlphaFoldDB" id="A0A6N6N635"/>
<feature type="domain" description="Response regulatory" evidence="6">
    <location>
        <begin position="554"/>
        <end position="670"/>
    </location>
</feature>
<dbReference type="PROSITE" id="PS50110">
    <property type="entry name" value="RESPONSE_REGULATORY"/>
    <property type="match status" value="1"/>
</dbReference>
<dbReference type="CDD" id="cd00130">
    <property type="entry name" value="PAS"/>
    <property type="match status" value="2"/>
</dbReference>
<feature type="domain" description="Histidine kinase" evidence="5">
    <location>
        <begin position="310"/>
        <end position="535"/>
    </location>
</feature>
<evidence type="ECO:0000256" key="4">
    <source>
        <dbReference type="PROSITE-ProRule" id="PRU00169"/>
    </source>
</evidence>
<feature type="modified residue" description="4-aspartylphosphate" evidence="4">
    <location>
        <position position="605"/>
    </location>
</feature>
<dbReference type="EC" id="2.7.13.3" evidence="2"/>
<dbReference type="InterPro" id="IPR003594">
    <property type="entry name" value="HATPase_dom"/>
</dbReference>
<dbReference type="GO" id="GO:0000155">
    <property type="term" value="F:phosphorelay sensor kinase activity"/>
    <property type="evidence" value="ECO:0007669"/>
    <property type="project" value="InterPro"/>
</dbReference>
<dbReference type="PANTHER" id="PTHR43065:SF42">
    <property type="entry name" value="TWO-COMPONENT SENSOR PPRA"/>
    <property type="match status" value="1"/>
</dbReference>
<organism evidence="8 9">
    <name type="scientific">Pseudodesulfovibrio senegalensis</name>
    <dbReference type="NCBI Taxonomy" id="1721087"/>
    <lineage>
        <taxon>Bacteria</taxon>
        <taxon>Pseudomonadati</taxon>
        <taxon>Thermodesulfobacteriota</taxon>
        <taxon>Desulfovibrionia</taxon>
        <taxon>Desulfovibrionales</taxon>
        <taxon>Desulfovibrionaceae</taxon>
    </lineage>
</organism>
<evidence type="ECO:0000259" key="5">
    <source>
        <dbReference type="PROSITE" id="PS50109"/>
    </source>
</evidence>
<dbReference type="InterPro" id="IPR011006">
    <property type="entry name" value="CheY-like_superfamily"/>
</dbReference>
<dbReference type="PANTHER" id="PTHR43065">
    <property type="entry name" value="SENSOR HISTIDINE KINASE"/>
    <property type="match status" value="1"/>
</dbReference>
<dbReference type="Pfam" id="PF08448">
    <property type="entry name" value="PAS_4"/>
    <property type="match status" value="1"/>
</dbReference>
<evidence type="ECO:0000256" key="1">
    <source>
        <dbReference type="ARBA" id="ARBA00000085"/>
    </source>
</evidence>
<dbReference type="Gene3D" id="3.40.50.2300">
    <property type="match status" value="1"/>
</dbReference>
<dbReference type="Pfam" id="PF00512">
    <property type="entry name" value="HisKA"/>
    <property type="match status" value="1"/>
</dbReference>
<protein>
    <recommendedName>
        <fullName evidence="2">histidine kinase</fullName>
        <ecNumber evidence="2">2.7.13.3</ecNumber>
    </recommendedName>
</protein>
<evidence type="ECO:0000313" key="8">
    <source>
        <dbReference type="EMBL" id="KAB1443208.1"/>
    </source>
</evidence>
<dbReference type="SUPFAM" id="SSF47384">
    <property type="entry name" value="Homodimeric domain of signal transducing histidine kinase"/>
    <property type="match status" value="1"/>
</dbReference>
<accession>A0A6N6N635</accession>
<evidence type="ECO:0000256" key="3">
    <source>
        <dbReference type="ARBA" id="ARBA00022553"/>
    </source>
</evidence>
<dbReference type="Proteomes" id="UP000438699">
    <property type="component" value="Unassembled WGS sequence"/>
</dbReference>
<evidence type="ECO:0000259" key="7">
    <source>
        <dbReference type="PROSITE" id="PS50112"/>
    </source>
</evidence>
<evidence type="ECO:0000259" key="6">
    <source>
        <dbReference type="PROSITE" id="PS50110"/>
    </source>
</evidence>
<dbReference type="InterPro" id="IPR004358">
    <property type="entry name" value="Sig_transdc_His_kin-like_C"/>
</dbReference>
<dbReference type="Pfam" id="PF02518">
    <property type="entry name" value="HATPase_c"/>
    <property type="match status" value="1"/>
</dbReference>
<dbReference type="CDD" id="cd00082">
    <property type="entry name" value="HisKA"/>
    <property type="match status" value="1"/>
</dbReference>
<dbReference type="InterPro" id="IPR036097">
    <property type="entry name" value="HisK_dim/P_sf"/>
</dbReference>
<dbReference type="InterPro" id="IPR000014">
    <property type="entry name" value="PAS"/>
</dbReference>
<dbReference type="Gene3D" id="3.30.565.10">
    <property type="entry name" value="Histidine kinase-like ATPase, C-terminal domain"/>
    <property type="match status" value="1"/>
</dbReference>
<name>A0A6N6N635_9BACT</name>
<dbReference type="SUPFAM" id="SSF55785">
    <property type="entry name" value="PYP-like sensor domain (PAS domain)"/>
    <property type="match status" value="2"/>
</dbReference>
<dbReference type="InterPro" id="IPR036890">
    <property type="entry name" value="HATPase_C_sf"/>
</dbReference>
<dbReference type="SMART" id="SM00448">
    <property type="entry name" value="REC"/>
    <property type="match status" value="1"/>
</dbReference>
<dbReference type="NCBIfam" id="TIGR00229">
    <property type="entry name" value="sensory_box"/>
    <property type="match status" value="2"/>
</dbReference>
<dbReference type="PROSITE" id="PS50112">
    <property type="entry name" value="PAS"/>
    <property type="match status" value="1"/>
</dbReference>
<evidence type="ECO:0000256" key="2">
    <source>
        <dbReference type="ARBA" id="ARBA00012438"/>
    </source>
</evidence>
<dbReference type="Gene3D" id="1.10.287.130">
    <property type="match status" value="1"/>
</dbReference>
<dbReference type="PRINTS" id="PR00344">
    <property type="entry name" value="BCTRLSENSOR"/>
</dbReference>
<dbReference type="PROSITE" id="PS50109">
    <property type="entry name" value="HIS_KIN"/>
    <property type="match status" value="1"/>
</dbReference>
<dbReference type="InterPro" id="IPR003661">
    <property type="entry name" value="HisK_dim/P_dom"/>
</dbReference>
<comment type="catalytic activity">
    <reaction evidence="1">
        <text>ATP + protein L-histidine = ADP + protein N-phospho-L-histidine.</text>
        <dbReference type="EC" id="2.7.13.3"/>
    </reaction>
</comment>
<dbReference type="EMBL" id="WAIE01000001">
    <property type="protein sequence ID" value="KAB1443208.1"/>
    <property type="molecule type" value="Genomic_DNA"/>
</dbReference>
<dbReference type="SMART" id="SM00387">
    <property type="entry name" value="HATPase_c"/>
    <property type="match status" value="1"/>
</dbReference>
<gene>
    <name evidence="8" type="ORF">F8A88_02785</name>
</gene>
<evidence type="ECO:0000313" key="9">
    <source>
        <dbReference type="Proteomes" id="UP000438699"/>
    </source>
</evidence>
<dbReference type="Pfam" id="PF00072">
    <property type="entry name" value="Response_reg"/>
    <property type="match status" value="1"/>
</dbReference>
<dbReference type="InterPro" id="IPR001789">
    <property type="entry name" value="Sig_transdc_resp-reg_receiver"/>
</dbReference>
<dbReference type="InterPro" id="IPR005467">
    <property type="entry name" value="His_kinase_dom"/>
</dbReference>
<keyword evidence="9" id="KW-1185">Reference proteome</keyword>
<comment type="caution">
    <text evidence="8">The sequence shown here is derived from an EMBL/GenBank/DDBJ whole genome shotgun (WGS) entry which is preliminary data.</text>
</comment>
<reference evidence="8 9" key="1">
    <citation type="journal article" date="2017" name="Int. J. Syst. Evol. Microbiol.">
        <title>Desulfovibrio senegalensis sp. nov., a mesophilic sulfate reducer isolated from marine sediment.</title>
        <authorList>
            <person name="Thioye A."/>
            <person name="Gam Z.B.A."/>
            <person name="Mbengue M."/>
            <person name="Cayol J.L."/>
            <person name="Joseph-Bartoli M."/>
            <person name="Toure-Kane C."/>
            <person name="Labat M."/>
        </authorList>
    </citation>
    <scope>NUCLEOTIDE SEQUENCE [LARGE SCALE GENOMIC DNA]</scope>
    <source>
        <strain evidence="8 9">DSM 101509</strain>
    </source>
</reference>